<dbReference type="NCBIfam" id="NF007139">
    <property type="entry name" value="PRK09585.1-3"/>
    <property type="match status" value="1"/>
</dbReference>
<dbReference type="InterPro" id="IPR043129">
    <property type="entry name" value="ATPase_NBD"/>
</dbReference>
<name>A0A5Q0BP90_9GAMM</name>
<dbReference type="PANTHER" id="PTHR30605:SF0">
    <property type="entry name" value="ANHYDRO-N-ACETYLMURAMIC ACID KINASE"/>
    <property type="match status" value="1"/>
</dbReference>
<dbReference type="SUPFAM" id="SSF53067">
    <property type="entry name" value="Actin-like ATPase domain"/>
    <property type="match status" value="1"/>
</dbReference>
<dbReference type="GO" id="GO:0005524">
    <property type="term" value="F:ATP binding"/>
    <property type="evidence" value="ECO:0007669"/>
    <property type="project" value="UniProtKB-UniRule"/>
</dbReference>
<comment type="pathway">
    <text evidence="1">Amino-sugar metabolism; 1,6-anhydro-N-acetylmuramate degradation.</text>
</comment>
<dbReference type="CDD" id="cd24050">
    <property type="entry name" value="ASKHA_NBD_ANMK"/>
    <property type="match status" value="1"/>
</dbReference>
<dbReference type="GO" id="GO:0006040">
    <property type="term" value="P:amino sugar metabolic process"/>
    <property type="evidence" value="ECO:0007669"/>
    <property type="project" value="InterPro"/>
</dbReference>
<dbReference type="InParanoid" id="A0A5Q0BP90"/>
<keyword evidence="1" id="KW-0547">Nucleotide-binding</keyword>
<comment type="catalytic activity">
    <reaction evidence="1">
        <text>1,6-anhydro-N-acetyl-beta-muramate + ATP + H2O = N-acetyl-D-muramate 6-phosphate + ADP + H(+)</text>
        <dbReference type="Rhea" id="RHEA:24952"/>
        <dbReference type="ChEBI" id="CHEBI:15377"/>
        <dbReference type="ChEBI" id="CHEBI:15378"/>
        <dbReference type="ChEBI" id="CHEBI:30616"/>
        <dbReference type="ChEBI" id="CHEBI:58690"/>
        <dbReference type="ChEBI" id="CHEBI:58722"/>
        <dbReference type="ChEBI" id="CHEBI:456216"/>
        <dbReference type="EC" id="2.7.1.170"/>
    </reaction>
</comment>
<dbReference type="Pfam" id="PF03702">
    <property type="entry name" value="AnmK"/>
    <property type="match status" value="1"/>
</dbReference>
<dbReference type="Gene3D" id="3.30.420.40">
    <property type="match status" value="2"/>
</dbReference>
<dbReference type="InterPro" id="IPR005338">
    <property type="entry name" value="Anhydro_N_Ac-Mur_kinase"/>
</dbReference>
<sequence>MSGTSLDGIDAALVDFATHPPRLISSRYEPYSDELRDELTSTCFTEHISVRQIGELDARLGLLFGACANRLREDSGVAAAEINGIGSHGQTIYHAPDLTHAFSWQIGDPNRIAEATGITVVADFRRRDMAAGGQGAPLVPAFHQAVFQHESEYRAILNIGGIANLTLLPPANGRTPVLGFDSGPGNTLMDRWIRLHQGLRLDEQGNWARSGQCRPDLLTHMLDDDYFKRPSPKSTGQEYFSMDWLFRHLQGLTLPAEDVQATLCQLTVRTILDAADKTAPGLKALLVCGGGGRNRRLMELLQEQADYPVLSTEAFGMSPDWVEAMAFAWMAHRTLNRRHNNIPEVTGARSRVIMGGIYPAA</sequence>
<dbReference type="OrthoDB" id="9763949at2"/>
<comment type="similarity">
    <text evidence="1">Belongs to the anhydro-N-acetylmuramic acid kinase family.</text>
</comment>
<feature type="binding site" evidence="1">
    <location>
        <begin position="3"/>
        <end position="10"/>
    </location>
    <ligand>
        <name>ATP</name>
        <dbReference type="ChEBI" id="CHEBI:30616"/>
    </ligand>
</feature>
<dbReference type="GO" id="GO:0097175">
    <property type="term" value="P:1,6-anhydro-N-acetyl-beta-muramic acid catabolic process"/>
    <property type="evidence" value="ECO:0007669"/>
    <property type="project" value="UniProtKB-UniRule"/>
</dbReference>
<protein>
    <recommendedName>
        <fullName evidence="1">Anhydro-N-acetylmuramic acid kinase</fullName>
        <ecNumber evidence="1">2.7.1.170</ecNumber>
    </recommendedName>
    <alternativeName>
        <fullName evidence="1">AnhMurNAc kinase</fullName>
    </alternativeName>
</protein>
<keyword evidence="1 2" id="KW-0418">Kinase</keyword>
<evidence type="ECO:0000313" key="3">
    <source>
        <dbReference type="Proteomes" id="UP000325755"/>
    </source>
</evidence>
<dbReference type="UniPathway" id="UPA00544"/>
<evidence type="ECO:0000313" key="2">
    <source>
        <dbReference type="EMBL" id="QFY45002.1"/>
    </source>
</evidence>
<keyword evidence="3" id="KW-1185">Reference proteome</keyword>
<dbReference type="GO" id="GO:0009254">
    <property type="term" value="P:peptidoglycan turnover"/>
    <property type="evidence" value="ECO:0007669"/>
    <property type="project" value="UniProtKB-UniRule"/>
</dbReference>
<comment type="pathway">
    <text evidence="1">Cell wall biogenesis; peptidoglycan recycling.</text>
</comment>
<dbReference type="GO" id="GO:0016773">
    <property type="term" value="F:phosphotransferase activity, alcohol group as acceptor"/>
    <property type="evidence" value="ECO:0007669"/>
    <property type="project" value="UniProtKB-UniRule"/>
</dbReference>
<comment type="function">
    <text evidence="1">Catalyzes the specific phosphorylation of 1,6-anhydro-N-acetylmuramic acid (anhMurNAc) with the simultaneous cleavage of the 1,6-anhydro ring, generating MurNAc-6-P. Is required for the utilization of anhMurNAc either imported from the medium or derived from its own cell wall murein, and thus plays a role in cell wall recycling.</text>
</comment>
<dbReference type="Proteomes" id="UP000325755">
    <property type="component" value="Chromosome"/>
</dbReference>
<organism evidence="2 3">
    <name type="scientific">Candidatus Methylospira mobilis</name>
    <dbReference type="NCBI Taxonomy" id="1808979"/>
    <lineage>
        <taxon>Bacteria</taxon>
        <taxon>Pseudomonadati</taxon>
        <taxon>Pseudomonadota</taxon>
        <taxon>Gammaproteobacteria</taxon>
        <taxon>Methylococcales</taxon>
        <taxon>Methylococcaceae</taxon>
        <taxon>Candidatus Methylospira</taxon>
    </lineage>
</organism>
<dbReference type="PANTHER" id="PTHR30605">
    <property type="entry name" value="ANHYDRO-N-ACETYLMURAMIC ACID KINASE"/>
    <property type="match status" value="1"/>
</dbReference>
<dbReference type="GO" id="GO:0016301">
    <property type="term" value="F:kinase activity"/>
    <property type="evidence" value="ECO:0007669"/>
    <property type="project" value="UniProtKB-KW"/>
</dbReference>
<gene>
    <name evidence="1" type="primary">anmK</name>
    <name evidence="2" type="ORF">F6R98_07845</name>
</gene>
<dbReference type="EC" id="2.7.1.170" evidence="1"/>
<dbReference type="FunCoup" id="A0A5Q0BP90">
    <property type="interactions" value="56"/>
</dbReference>
<dbReference type="KEGG" id="mmob:F6R98_07845"/>
<keyword evidence="1 2" id="KW-0808">Transferase</keyword>
<evidence type="ECO:0000256" key="1">
    <source>
        <dbReference type="HAMAP-Rule" id="MF_01270"/>
    </source>
</evidence>
<reference evidence="2 3" key="1">
    <citation type="submission" date="2019-09" db="EMBL/GenBank/DDBJ databases">
        <title>Ecophysiology of the spiral-shaped methanotroph Methylospira mobilis as revealed by the complete genome sequence.</title>
        <authorList>
            <person name="Oshkin I.Y."/>
            <person name="Dedysh S.N."/>
            <person name="Miroshnikov K."/>
            <person name="Danilova O.V."/>
            <person name="Hakobyan A."/>
            <person name="Liesack W."/>
        </authorList>
    </citation>
    <scope>NUCLEOTIDE SEQUENCE [LARGE SCALE GENOMIC DNA]</scope>
    <source>
        <strain evidence="2 3">Shm1</strain>
    </source>
</reference>
<keyword evidence="1" id="KW-0067">ATP-binding</keyword>
<accession>A0A5Q0BP90</accession>
<dbReference type="HAMAP" id="MF_01270">
    <property type="entry name" value="AnhMurNAc_kinase"/>
    <property type="match status" value="1"/>
</dbReference>
<keyword evidence="1" id="KW-0119">Carbohydrate metabolism</keyword>
<dbReference type="EMBL" id="CP044205">
    <property type="protein sequence ID" value="QFY45002.1"/>
    <property type="molecule type" value="Genomic_DNA"/>
</dbReference>
<dbReference type="UniPathway" id="UPA00343"/>
<proteinExistence type="inferred from homology"/>
<dbReference type="AlphaFoldDB" id="A0A5Q0BP90"/>